<gene>
    <name evidence="3" type="ORF">FPE_LOCUS30847</name>
</gene>
<protein>
    <submittedName>
        <fullName evidence="3">Uncharacterized protein</fullName>
    </submittedName>
</protein>
<accession>A0AAD2E951</accession>
<evidence type="ECO:0000256" key="2">
    <source>
        <dbReference type="SAM" id="MobiDB-lite"/>
    </source>
</evidence>
<evidence type="ECO:0000313" key="4">
    <source>
        <dbReference type="Proteomes" id="UP000834106"/>
    </source>
</evidence>
<dbReference type="Proteomes" id="UP000834106">
    <property type="component" value="Chromosome 19"/>
</dbReference>
<reference evidence="3" key="1">
    <citation type="submission" date="2023-05" db="EMBL/GenBank/DDBJ databases">
        <authorList>
            <person name="Huff M."/>
        </authorList>
    </citation>
    <scope>NUCLEOTIDE SEQUENCE</scope>
</reference>
<dbReference type="InterPro" id="IPR014752">
    <property type="entry name" value="Arrestin-like_C"/>
</dbReference>
<sequence>MALDKNTDSEGCNYNKSEESSEISENVRALGRNRRVLRDIGSLVPALAVEGKPQTQISRPITRIFYPQLLEYAQVVAEKNSKVQLRKENGQTSMVPLFQSQENIIGKISIEPVSGKKVEHNGIKVELLGQIGDRRGQLSYAVSSYCLFGNK</sequence>
<dbReference type="InterPro" id="IPR028934">
    <property type="entry name" value="Vps26-related"/>
</dbReference>
<comment type="similarity">
    <text evidence="1">Belongs to the VPS26 family.</text>
</comment>
<dbReference type="Gene3D" id="2.60.40.640">
    <property type="match status" value="1"/>
</dbReference>
<dbReference type="Pfam" id="PF03643">
    <property type="entry name" value="Vps26"/>
    <property type="match status" value="1"/>
</dbReference>
<feature type="region of interest" description="Disordered" evidence="2">
    <location>
        <begin position="1"/>
        <end position="25"/>
    </location>
</feature>
<name>A0AAD2E951_9LAMI</name>
<dbReference type="EMBL" id="OU503054">
    <property type="protein sequence ID" value="CAI9783417.1"/>
    <property type="molecule type" value="Genomic_DNA"/>
</dbReference>
<dbReference type="PANTHER" id="PTHR12233">
    <property type="entry name" value="VACUOLAR PROTEIN SORTING 26 RELATED"/>
    <property type="match status" value="1"/>
</dbReference>
<dbReference type="GO" id="GO:0006886">
    <property type="term" value="P:intracellular protein transport"/>
    <property type="evidence" value="ECO:0007669"/>
    <property type="project" value="InterPro"/>
</dbReference>
<evidence type="ECO:0000256" key="1">
    <source>
        <dbReference type="ARBA" id="ARBA00009100"/>
    </source>
</evidence>
<proteinExistence type="inferred from homology"/>
<dbReference type="AlphaFoldDB" id="A0AAD2E951"/>
<keyword evidence="4" id="KW-1185">Reference proteome</keyword>
<organism evidence="3 4">
    <name type="scientific">Fraxinus pennsylvanica</name>
    <dbReference type="NCBI Taxonomy" id="56036"/>
    <lineage>
        <taxon>Eukaryota</taxon>
        <taxon>Viridiplantae</taxon>
        <taxon>Streptophyta</taxon>
        <taxon>Embryophyta</taxon>
        <taxon>Tracheophyta</taxon>
        <taxon>Spermatophyta</taxon>
        <taxon>Magnoliopsida</taxon>
        <taxon>eudicotyledons</taxon>
        <taxon>Gunneridae</taxon>
        <taxon>Pentapetalae</taxon>
        <taxon>asterids</taxon>
        <taxon>lamiids</taxon>
        <taxon>Lamiales</taxon>
        <taxon>Oleaceae</taxon>
        <taxon>Oleeae</taxon>
        <taxon>Fraxinus</taxon>
    </lineage>
</organism>
<evidence type="ECO:0000313" key="3">
    <source>
        <dbReference type="EMBL" id="CAI9783417.1"/>
    </source>
</evidence>